<dbReference type="GO" id="GO:0032259">
    <property type="term" value="P:methylation"/>
    <property type="evidence" value="ECO:0007669"/>
    <property type="project" value="UniProtKB-KW"/>
</dbReference>
<dbReference type="InterPro" id="IPR012677">
    <property type="entry name" value="Nucleotide-bd_a/b_plait_sf"/>
</dbReference>
<comment type="caution">
    <text evidence="7">The sequence shown here is derived from an EMBL/GenBank/DDBJ whole genome shotgun (WGS) entry which is preliminary data.</text>
</comment>
<dbReference type="EMBL" id="CAJVPY010000637">
    <property type="protein sequence ID" value="CAG8484686.1"/>
    <property type="molecule type" value="Genomic_DNA"/>
</dbReference>
<evidence type="ECO:0000256" key="1">
    <source>
        <dbReference type="ARBA" id="ARBA00022603"/>
    </source>
</evidence>
<dbReference type="GO" id="GO:0003723">
    <property type="term" value="F:RNA binding"/>
    <property type="evidence" value="ECO:0007669"/>
    <property type="project" value="InterPro"/>
</dbReference>
<reference evidence="7" key="1">
    <citation type="submission" date="2021-06" db="EMBL/GenBank/DDBJ databases">
        <authorList>
            <person name="Kallberg Y."/>
            <person name="Tangrot J."/>
            <person name="Rosling A."/>
        </authorList>
    </citation>
    <scope>NUCLEOTIDE SEQUENCE</scope>
    <source>
        <strain evidence="7">MA453B</strain>
    </source>
</reference>
<dbReference type="OrthoDB" id="10250660at2759"/>
<keyword evidence="8" id="KW-1185">Reference proteome</keyword>
<comment type="caution">
    <text evidence="4">Lacks conserved residue(s) required for the propagation of feature annotation.</text>
</comment>
<dbReference type="AlphaFoldDB" id="A0A9N8ZEW7"/>
<comment type="similarity">
    <text evidence="4">Belongs to the class I-like SAM-binding methyltransferase superfamily. RNA M5U methyltransferase family.</text>
</comment>
<accession>A0A9N8ZEW7</accession>
<evidence type="ECO:0000256" key="5">
    <source>
        <dbReference type="SAM" id="MobiDB-lite"/>
    </source>
</evidence>
<evidence type="ECO:0000313" key="8">
    <source>
        <dbReference type="Proteomes" id="UP000789405"/>
    </source>
</evidence>
<dbReference type="SUPFAM" id="SSF54928">
    <property type="entry name" value="RNA-binding domain, RBD"/>
    <property type="match status" value="1"/>
</dbReference>
<feature type="region of interest" description="Disordered" evidence="5">
    <location>
        <begin position="1"/>
        <end position="22"/>
    </location>
</feature>
<keyword evidence="3 4" id="KW-0949">S-adenosyl-L-methionine</keyword>
<organism evidence="7 8">
    <name type="scientific">Dentiscutata erythropus</name>
    <dbReference type="NCBI Taxonomy" id="1348616"/>
    <lineage>
        <taxon>Eukaryota</taxon>
        <taxon>Fungi</taxon>
        <taxon>Fungi incertae sedis</taxon>
        <taxon>Mucoromycota</taxon>
        <taxon>Glomeromycotina</taxon>
        <taxon>Glomeromycetes</taxon>
        <taxon>Diversisporales</taxon>
        <taxon>Gigasporaceae</taxon>
        <taxon>Dentiscutata</taxon>
    </lineage>
</organism>
<dbReference type="GO" id="GO:0008173">
    <property type="term" value="F:RNA methyltransferase activity"/>
    <property type="evidence" value="ECO:0007669"/>
    <property type="project" value="InterPro"/>
</dbReference>
<dbReference type="InterPro" id="IPR035979">
    <property type="entry name" value="RBD_domain_sf"/>
</dbReference>
<gene>
    <name evidence="7" type="ORF">DERYTH_LOCUS2105</name>
</gene>
<evidence type="ECO:0000313" key="7">
    <source>
        <dbReference type="EMBL" id="CAG8484686.1"/>
    </source>
</evidence>
<feature type="domain" description="RRM" evidence="6">
    <location>
        <begin position="136"/>
        <end position="204"/>
    </location>
</feature>
<name>A0A9N8ZEW7_9GLOM</name>
<dbReference type="InterPro" id="IPR045850">
    <property type="entry name" value="TRM2_met"/>
</dbReference>
<feature type="binding site" evidence="4">
    <location>
        <position position="465"/>
    </location>
    <ligand>
        <name>S-adenosyl-L-methionine</name>
        <dbReference type="ChEBI" id="CHEBI:59789"/>
    </ligand>
</feature>
<dbReference type="InterPro" id="IPR000504">
    <property type="entry name" value="RRM_dom"/>
</dbReference>
<dbReference type="InterPro" id="IPR029063">
    <property type="entry name" value="SAM-dependent_MTases_sf"/>
</dbReference>
<dbReference type="SUPFAM" id="SSF53335">
    <property type="entry name" value="S-adenosyl-L-methionine-dependent methyltransferases"/>
    <property type="match status" value="1"/>
</dbReference>
<dbReference type="Gene3D" id="3.30.70.330">
    <property type="match status" value="1"/>
</dbReference>
<feature type="active site" description="Nucleophile" evidence="4">
    <location>
        <position position="579"/>
    </location>
</feature>
<evidence type="ECO:0000256" key="4">
    <source>
        <dbReference type="PROSITE-ProRule" id="PRU01024"/>
    </source>
</evidence>
<keyword evidence="1 4" id="KW-0489">Methyltransferase</keyword>
<dbReference type="SMART" id="SM00360">
    <property type="entry name" value="RRM"/>
    <property type="match status" value="1"/>
</dbReference>
<dbReference type="PROSITE" id="PS51687">
    <property type="entry name" value="SAM_MT_RNA_M5U"/>
    <property type="match status" value="1"/>
</dbReference>
<dbReference type="GO" id="GO:0006396">
    <property type="term" value="P:RNA processing"/>
    <property type="evidence" value="ECO:0007669"/>
    <property type="project" value="InterPro"/>
</dbReference>
<protein>
    <submittedName>
        <fullName evidence="7">12094_t:CDS:1</fullName>
    </submittedName>
</protein>
<feature type="binding site" evidence="4">
    <location>
        <position position="524"/>
    </location>
    <ligand>
        <name>S-adenosyl-L-methionine</name>
        <dbReference type="ChEBI" id="CHEBI:59789"/>
    </ligand>
</feature>
<dbReference type="Gene3D" id="3.40.50.150">
    <property type="entry name" value="Vaccinia Virus protein VP39"/>
    <property type="match status" value="1"/>
</dbReference>
<dbReference type="Proteomes" id="UP000789405">
    <property type="component" value="Unassembled WGS sequence"/>
</dbReference>
<evidence type="ECO:0000256" key="3">
    <source>
        <dbReference type="ARBA" id="ARBA00022691"/>
    </source>
</evidence>
<dbReference type="Gene3D" id="2.40.50.1070">
    <property type="match status" value="1"/>
</dbReference>
<dbReference type="PANTHER" id="PTHR45904:SF2">
    <property type="entry name" value="TRNA (URACIL-5-)-METHYLTRANSFERASE HOMOLOG A"/>
    <property type="match status" value="1"/>
</dbReference>
<dbReference type="InterPro" id="IPR010280">
    <property type="entry name" value="U5_MeTrfase_fam"/>
</dbReference>
<sequence>MSDTKVNKKRLMSSDEDDKLETDTNILDSKKLKVDSEDIVYPNESSQVEGSTQWKLRIKNELETDTNILDSKKLKVDLEDIVYPNESSQVEGSTQWRLQIKNELETDTNILDSKILKVDSEDPNESSQVEGSTQWRLRIKNVPKFASTKMIKELLAKHSCGDVRIKKSHSWDFCYAFFKTQEQQMQAIDKLKNVNFKNRTLVVNIENITEQDRQSLFNQRHEKRKKNFFDPTGEIQRSPEELLADQVTPLHKLSYEEQLNHKEDLIKKSLSKFRNKIKELSDSNLPCILQPIISSPINEGYRNKCEFTIGRNFNDEITVGFLLGSFKDGINTVIEPDKALNVSDLAKKIVKAMKDYIVMSPYDVYDTKNKKGTWRMVTVRSQVSDDVMIIIQIHPQELTEEKISQEKTFAREENFNLTSLLLQIYDGVNNGIADDKPFDCISGTHFIFEKMMDCRFRISPRAFFQTNTLAAQVLYEKCGEYIKDLFVSKKEPVILIDMCCGTGTIGIALSKSLDDKINKVIGIELCEEAVEDAKFNATLNANAGTVVAIVDPPRAGVHKNVIKALRECKAIDYFLYVSCDCNLATQNFIDLCRPTTNNFPGIPFKPVRAVGVDLFPHAKQVELLIEFHRDKDYPTKDSLKSD</sequence>
<feature type="binding site" evidence="4">
    <location>
        <position position="551"/>
    </location>
    <ligand>
        <name>S-adenosyl-L-methionine</name>
        <dbReference type="ChEBI" id="CHEBI:59789"/>
    </ligand>
</feature>
<dbReference type="PANTHER" id="PTHR45904">
    <property type="entry name" value="TRNA (URACIL-5-)-METHYLTRANSFERASE"/>
    <property type="match status" value="1"/>
</dbReference>
<proteinExistence type="inferred from homology"/>
<evidence type="ECO:0000259" key="6">
    <source>
        <dbReference type="SMART" id="SM00360"/>
    </source>
</evidence>
<dbReference type="CDD" id="cd02440">
    <property type="entry name" value="AdoMet_MTases"/>
    <property type="match status" value="1"/>
</dbReference>
<evidence type="ECO:0000256" key="2">
    <source>
        <dbReference type="ARBA" id="ARBA00022679"/>
    </source>
</evidence>
<keyword evidence="2 4" id="KW-0808">Transferase</keyword>